<evidence type="ECO:0000313" key="2">
    <source>
        <dbReference type="EMBL" id="KIR47541.1"/>
    </source>
</evidence>
<gene>
    <name evidence="2" type="ORF">I312_03307</name>
</gene>
<dbReference type="EMBL" id="KN847980">
    <property type="protein sequence ID" value="KIR47541.1"/>
    <property type="molecule type" value="Genomic_DNA"/>
</dbReference>
<feature type="region of interest" description="Disordered" evidence="1">
    <location>
        <begin position="1"/>
        <end position="20"/>
    </location>
</feature>
<reference evidence="2" key="1">
    <citation type="submission" date="2015-01" db="EMBL/GenBank/DDBJ databases">
        <title>The Genome Sequence of Cryptococcus gattii CA1280.</title>
        <authorList>
            <consortium name="The Broad Institute Genomics Platform"/>
            <person name="Cuomo C."/>
            <person name="Litvintseva A."/>
            <person name="Chen Y."/>
            <person name="Heitman J."/>
            <person name="Sun S."/>
            <person name="Springer D."/>
            <person name="Dromer F."/>
            <person name="Young S."/>
            <person name="Zeng Q."/>
            <person name="Gargeya S."/>
            <person name="Abouelleil A."/>
            <person name="Alvarado L."/>
            <person name="Chapman S.B."/>
            <person name="Gainer-Dewar J."/>
            <person name="Goldberg J."/>
            <person name="Griggs A."/>
            <person name="Gujja S."/>
            <person name="Hansen M."/>
            <person name="Howarth C."/>
            <person name="Imamovic A."/>
            <person name="Larimer J."/>
            <person name="Murphy C."/>
            <person name="Naylor J."/>
            <person name="Pearson M."/>
            <person name="Priest M."/>
            <person name="Roberts A."/>
            <person name="Saif S."/>
            <person name="Shea T."/>
            <person name="Sykes S."/>
            <person name="Wortman J."/>
            <person name="Nusbaum C."/>
            <person name="Birren B."/>
        </authorList>
    </citation>
    <scope>NUCLEOTIDE SEQUENCE [LARGE SCALE GENOMIC DNA]</scope>
    <source>
        <strain evidence="2">CA1280</strain>
    </source>
</reference>
<protein>
    <submittedName>
        <fullName evidence="2">Uncharacterized protein</fullName>
    </submittedName>
</protein>
<proteinExistence type="predicted"/>
<dbReference type="HOGENOM" id="CLU_3428515_0_0_1"/>
<sequence length="20" mass="2408">MEMAVMTTPNPRHYGDTRNW</sequence>
<name>A0A0D0VJG6_CRYGA</name>
<dbReference type="AlphaFoldDB" id="A0A0D0VJG6"/>
<evidence type="ECO:0000256" key="1">
    <source>
        <dbReference type="SAM" id="MobiDB-lite"/>
    </source>
</evidence>
<organism evidence="2">
    <name type="scientific">Cryptococcus bacillisporus CA1280</name>
    <dbReference type="NCBI Taxonomy" id="1296109"/>
    <lineage>
        <taxon>Eukaryota</taxon>
        <taxon>Fungi</taxon>
        <taxon>Dikarya</taxon>
        <taxon>Basidiomycota</taxon>
        <taxon>Agaricomycotina</taxon>
        <taxon>Tremellomycetes</taxon>
        <taxon>Tremellales</taxon>
        <taxon>Cryptococcaceae</taxon>
        <taxon>Cryptococcus</taxon>
        <taxon>Cryptococcus gattii species complex</taxon>
    </lineage>
</organism>
<accession>A0A0D0VJG6</accession>